<dbReference type="GeneID" id="84590326"/>
<name>A0AAJ8DY67_ASPNG</name>
<dbReference type="KEGG" id="ang:An02g05300"/>
<evidence type="ECO:0000313" key="1">
    <source>
        <dbReference type="RefSeq" id="XP_059599974.1"/>
    </source>
</evidence>
<proteinExistence type="predicted"/>
<gene>
    <name evidence="1" type="ORF">An02g05300</name>
</gene>
<reference evidence="1" key="2">
    <citation type="submission" date="2025-08" db="UniProtKB">
        <authorList>
            <consortium name="RefSeq"/>
        </authorList>
    </citation>
    <scope>IDENTIFICATION</scope>
</reference>
<protein>
    <submittedName>
        <fullName evidence="1">Uncharacterized protein</fullName>
    </submittedName>
</protein>
<accession>A0AAJ8DY67</accession>
<organism evidence="1">
    <name type="scientific">Aspergillus niger</name>
    <dbReference type="NCBI Taxonomy" id="5061"/>
    <lineage>
        <taxon>Eukaryota</taxon>
        <taxon>Fungi</taxon>
        <taxon>Dikarya</taxon>
        <taxon>Ascomycota</taxon>
        <taxon>Pezizomycotina</taxon>
        <taxon>Eurotiomycetes</taxon>
        <taxon>Eurotiomycetidae</taxon>
        <taxon>Eurotiales</taxon>
        <taxon>Aspergillaceae</taxon>
        <taxon>Aspergillus</taxon>
        <taxon>Aspergillus subgen. Circumdati</taxon>
    </lineage>
</organism>
<reference evidence="1" key="1">
    <citation type="submission" date="2025-02" db="EMBL/GenBank/DDBJ databases">
        <authorList>
            <consortium name="NCBI Genome Project"/>
        </authorList>
    </citation>
    <scope>NUCLEOTIDE SEQUENCE</scope>
</reference>
<dbReference type="VEuPathDB" id="FungiDB:An02g05300"/>
<sequence>MKLDAVREVYTARIYLKDGRGSSLLAAGCNITDVRLARGPAQKLLSHRPTADTLHANGLLFLSDNRYGLDPWAASQASQLRTLSQEQWGSGAAHDGWLQQNLSWRPHGETDLRASLLAMLPLSIIHRDYSRDSHGDGYAVHPDAGTLLSKASQRDHVPFHHAAPDHLIVDRQVGIARGSYGSNRFTLFVSARAAVYSCWGAKHSSKQREQVGKYHHFSIYMAHMKAVKHGSVGELYLRWKSGRGVRCQCHPGQAHSH</sequence>
<dbReference type="RefSeq" id="XP_059599974.1">
    <property type="nucleotide sequence ID" value="XM_059746294.1"/>
</dbReference>
<dbReference type="AlphaFoldDB" id="A0AAJ8DY67"/>